<dbReference type="SUPFAM" id="SSF56112">
    <property type="entry name" value="Protein kinase-like (PK-like)"/>
    <property type="match status" value="1"/>
</dbReference>
<evidence type="ECO:0000256" key="1">
    <source>
        <dbReference type="ARBA" id="ARBA00022679"/>
    </source>
</evidence>
<dbReference type="GO" id="GO:0005524">
    <property type="term" value="F:ATP binding"/>
    <property type="evidence" value="ECO:0007669"/>
    <property type="project" value="UniProtKB-KW"/>
</dbReference>
<protein>
    <recommendedName>
        <fullName evidence="6">mitogen-activated protein kinase kinase</fullName>
        <ecNumber evidence="6">2.7.12.2</ecNumber>
    </recommendedName>
</protein>
<evidence type="ECO:0000256" key="9">
    <source>
        <dbReference type="ARBA" id="ARBA00051693"/>
    </source>
</evidence>
<dbReference type="Proteomes" id="UP001054889">
    <property type="component" value="Unassembled WGS sequence"/>
</dbReference>
<evidence type="ECO:0000256" key="2">
    <source>
        <dbReference type="ARBA" id="ARBA00022741"/>
    </source>
</evidence>
<reference evidence="11" key="2">
    <citation type="submission" date="2021-12" db="EMBL/GenBank/DDBJ databases">
        <title>Resequencing data analysis of finger millet.</title>
        <authorList>
            <person name="Hatakeyama M."/>
            <person name="Aluri S."/>
            <person name="Balachadran M.T."/>
            <person name="Sivarajan S.R."/>
            <person name="Poveda L."/>
            <person name="Shimizu-Inatsugi R."/>
            <person name="Schlapbach R."/>
            <person name="Sreeman S.M."/>
            <person name="Shimizu K.K."/>
        </authorList>
    </citation>
    <scope>NUCLEOTIDE SEQUENCE</scope>
</reference>
<dbReference type="EMBL" id="BQKI01000001">
    <property type="protein sequence ID" value="GJM86508.1"/>
    <property type="molecule type" value="Genomic_DNA"/>
</dbReference>
<gene>
    <name evidence="11" type="primary">ga02374</name>
    <name evidence="11" type="ORF">PR202_ga02374</name>
</gene>
<evidence type="ECO:0000256" key="5">
    <source>
        <dbReference type="ARBA" id="ARBA00038035"/>
    </source>
</evidence>
<comment type="caution">
    <text evidence="11">The sequence shown here is derived from an EMBL/GenBank/DDBJ whole genome shotgun (WGS) entry which is preliminary data.</text>
</comment>
<dbReference type="PANTHER" id="PTHR48013">
    <property type="entry name" value="DUAL SPECIFICITY MITOGEN-ACTIVATED PROTEIN KINASE KINASE 5-RELATED"/>
    <property type="match status" value="1"/>
</dbReference>
<dbReference type="InterPro" id="IPR011009">
    <property type="entry name" value="Kinase-like_dom_sf"/>
</dbReference>
<evidence type="ECO:0000313" key="11">
    <source>
        <dbReference type="EMBL" id="GJM86508.1"/>
    </source>
</evidence>
<keyword evidence="1" id="KW-0808">Transferase</keyword>
<evidence type="ECO:0000259" key="10">
    <source>
        <dbReference type="PROSITE" id="PS50011"/>
    </source>
</evidence>
<proteinExistence type="inferred from homology"/>
<evidence type="ECO:0000256" key="6">
    <source>
        <dbReference type="ARBA" id="ARBA00038999"/>
    </source>
</evidence>
<keyword evidence="3" id="KW-0418">Kinase</keyword>
<dbReference type="SMART" id="SM00220">
    <property type="entry name" value="S_TKc"/>
    <property type="match status" value="1"/>
</dbReference>
<keyword evidence="2" id="KW-0547">Nucleotide-binding</keyword>
<evidence type="ECO:0000256" key="3">
    <source>
        <dbReference type="ARBA" id="ARBA00022777"/>
    </source>
</evidence>
<evidence type="ECO:0000256" key="8">
    <source>
        <dbReference type="ARBA" id="ARBA00049299"/>
    </source>
</evidence>
<dbReference type="Gene3D" id="1.10.510.10">
    <property type="entry name" value="Transferase(Phosphotransferase) domain 1"/>
    <property type="match status" value="1"/>
</dbReference>
<dbReference type="EC" id="2.7.12.2" evidence="6"/>
<keyword evidence="12" id="KW-1185">Reference proteome</keyword>
<dbReference type="GO" id="GO:0004708">
    <property type="term" value="F:MAP kinase kinase activity"/>
    <property type="evidence" value="ECO:0007669"/>
    <property type="project" value="UniProtKB-EC"/>
</dbReference>
<dbReference type="AlphaFoldDB" id="A0AAV5BLI7"/>
<comment type="catalytic activity">
    <reaction evidence="9">
        <text>L-tyrosyl-[protein] + ATP = O-phospho-L-tyrosyl-[protein] + ADP + H(+)</text>
        <dbReference type="Rhea" id="RHEA:10596"/>
        <dbReference type="Rhea" id="RHEA-COMP:10136"/>
        <dbReference type="Rhea" id="RHEA-COMP:20101"/>
        <dbReference type="ChEBI" id="CHEBI:15378"/>
        <dbReference type="ChEBI" id="CHEBI:30616"/>
        <dbReference type="ChEBI" id="CHEBI:46858"/>
        <dbReference type="ChEBI" id="CHEBI:61978"/>
        <dbReference type="ChEBI" id="CHEBI:456216"/>
        <dbReference type="EC" id="2.7.12.2"/>
    </reaction>
</comment>
<dbReference type="InterPro" id="IPR000719">
    <property type="entry name" value="Prot_kinase_dom"/>
</dbReference>
<evidence type="ECO:0000313" key="12">
    <source>
        <dbReference type="Proteomes" id="UP001054889"/>
    </source>
</evidence>
<feature type="domain" description="Protein kinase" evidence="10">
    <location>
        <begin position="45"/>
        <end position="265"/>
    </location>
</feature>
<dbReference type="Pfam" id="PF00069">
    <property type="entry name" value="Pkinase"/>
    <property type="match status" value="1"/>
</dbReference>
<organism evidence="11 12">
    <name type="scientific">Eleusine coracana subsp. coracana</name>
    <dbReference type="NCBI Taxonomy" id="191504"/>
    <lineage>
        <taxon>Eukaryota</taxon>
        <taxon>Viridiplantae</taxon>
        <taxon>Streptophyta</taxon>
        <taxon>Embryophyta</taxon>
        <taxon>Tracheophyta</taxon>
        <taxon>Spermatophyta</taxon>
        <taxon>Magnoliopsida</taxon>
        <taxon>Liliopsida</taxon>
        <taxon>Poales</taxon>
        <taxon>Poaceae</taxon>
        <taxon>PACMAD clade</taxon>
        <taxon>Chloridoideae</taxon>
        <taxon>Cynodonteae</taxon>
        <taxon>Eleusininae</taxon>
        <taxon>Eleusine</taxon>
    </lineage>
</organism>
<keyword evidence="4" id="KW-0067">ATP-binding</keyword>
<evidence type="ECO:0000256" key="7">
    <source>
        <dbReference type="ARBA" id="ARBA00049014"/>
    </source>
</evidence>
<sequence length="265" mass="28231">MALARLRERRHLGLSVLPQASPAYLYKEHPLGDMPSTPPDSLAELERVAVLGHDAGSTVYKARHRRTGAMLAVKGLRGGDDAALHEAEMHLRVVATAPDHPHVARLLCVFPGGDHHQLLCLVFEHAPAGSLADELRRRCGRLDERAIAGVAKCVLRGLCHLHRLGDVKPSNLLVVAGPYGGEVVRIADFGASRLVCDKSTAHSTCTTFAAGTCAYMSPERLDPEGFGVVPGCDFAGDVRALGVVLLELDMPRGQVPASGAGERPD</sequence>
<comment type="catalytic activity">
    <reaction evidence="8">
        <text>L-threonyl-[protein] + ATP = O-phospho-L-threonyl-[protein] + ADP + H(+)</text>
        <dbReference type="Rhea" id="RHEA:46608"/>
        <dbReference type="Rhea" id="RHEA-COMP:11060"/>
        <dbReference type="Rhea" id="RHEA-COMP:11605"/>
        <dbReference type="ChEBI" id="CHEBI:15378"/>
        <dbReference type="ChEBI" id="CHEBI:30013"/>
        <dbReference type="ChEBI" id="CHEBI:30616"/>
        <dbReference type="ChEBI" id="CHEBI:61977"/>
        <dbReference type="ChEBI" id="CHEBI:456216"/>
        <dbReference type="EC" id="2.7.12.2"/>
    </reaction>
</comment>
<comment type="catalytic activity">
    <reaction evidence="7">
        <text>L-seryl-[protein] + ATP = O-phospho-L-seryl-[protein] + ADP + H(+)</text>
        <dbReference type="Rhea" id="RHEA:17989"/>
        <dbReference type="Rhea" id="RHEA-COMP:9863"/>
        <dbReference type="Rhea" id="RHEA-COMP:11604"/>
        <dbReference type="ChEBI" id="CHEBI:15378"/>
        <dbReference type="ChEBI" id="CHEBI:29999"/>
        <dbReference type="ChEBI" id="CHEBI:30616"/>
        <dbReference type="ChEBI" id="CHEBI:83421"/>
        <dbReference type="ChEBI" id="CHEBI:456216"/>
        <dbReference type="EC" id="2.7.12.2"/>
    </reaction>
</comment>
<dbReference type="PANTHER" id="PTHR48013:SF9">
    <property type="entry name" value="DUAL SPECIFICITY MITOGEN-ACTIVATED PROTEIN KINASE KINASE 5"/>
    <property type="match status" value="1"/>
</dbReference>
<comment type="similarity">
    <text evidence="5">Belongs to the protein kinase superfamily. STE Ser/Thr protein kinase family. MAP kinase kinase subfamily.</text>
</comment>
<accession>A0AAV5BLI7</accession>
<dbReference type="PROSITE" id="PS50011">
    <property type="entry name" value="PROTEIN_KINASE_DOM"/>
    <property type="match status" value="1"/>
</dbReference>
<name>A0AAV5BLI7_ELECO</name>
<evidence type="ECO:0000256" key="4">
    <source>
        <dbReference type="ARBA" id="ARBA00022840"/>
    </source>
</evidence>
<reference evidence="11" key="1">
    <citation type="journal article" date="2018" name="DNA Res.">
        <title>Multiple hybrid de novo genome assembly of finger millet, an orphan allotetraploid crop.</title>
        <authorList>
            <person name="Hatakeyama M."/>
            <person name="Aluri S."/>
            <person name="Balachadran M.T."/>
            <person name="Sivarajan S.R."/>
            <person name="Patrignani A."/>
            <person name="Gruter S."/>
            <person name="Poveda L."/>
            <person name="Shimizu-Inatsugi R."/>
            <person name="Baeten J."/>
            <person name="Francoijs K.J."/>
            <person name="Nataraja K.N."/>
            <person name="Reddy Y.A.N."/>
            <person name="Phadnis S."/>
            <person name="Ravikumar R.L."/>
            <person name="Schlapbach R."/>
            <person name="Sreeman S.M."/>
            <person name="Shimizu K.K."/>
        </authorList>
    </citation>
    <scope>NUCLEOTIDE SEQUENCE</scope>
</reference>